<keyword evidence="2" id="KW-1185">Reference proteome</keyword>
<dbReference type="HOGENOM" id="CLU_1055207_0_0_1"/>
<dbReference type="Proteomes" id="UP000001568">
    <property type="component" value="Chromosome 15"/>
</dbReference>
<dbReference type="Gramene" id="ABO99940">
    <property type="protein sequence ID" value="ABO99940"/>
    <property type="gene ID" value="OSTLU_27897"/>
</dbReference>
<dbReference type="SUPFAM" id="SSF50978">
    <property type="entry name" value="WD40 repeat-like"/>
    <property type="match status" value="1"/>
</dbReference>
<dbReference type="GeneID" id="5005756"/>
<evidence type="ECO:0000313" key="2">
    <source>
        <dbReference type="Proteomes" id="UP000001568"/>
    </source>
</evidence>
<dbReference type="InterPro" id="IPR036322">
    <property type="entry name" value="WD40_repeat_dom_sf"/>
</dbReference>
<protein>
    <recommendedName>
        <fullName evidence="3">Anaphase-promoting complex subunit 4 WD40 domain-containing protein</fullName>
    </recommendedName>
</protein>
<dbReference type="OrthoDB" id="10615037at2759"/>
<dbReference type="RefSeq" id="XP_001421647.1">
    <property type="nucleotide sequence ID" value="XM_001421610.1"/>
</dbReference>
<organism evidence="1 2">
    <name type="scientific">Ostreococcus lucimarinus (strain CCE9901)</name>
    <dbReference type="NCBI Taxonomy" id="436017"/>
    <lineage>
        <taxon>Eukaryota</taxon>
        <taxon>Viridiplantae</taxon>
        <taxon>Chlorophyta</taxon>
        <taxon>Mamiellophyceae</taxon>
        <taxon>Mamiellales</taxon>
        <taxon>Bathycoccaceae</taxon>
        <taxon>Ostreococcus</taxon>
    </lineage>
</organism>
<dbReference type="AlphaFoldDB" id="A4S8M1"/>
<dbReference type="KEGG" id="olu:OSTLU_27897"/>
<name>A4S8M1_OSTLU</name>
<reference evidence="1 2" key="1">
    <citation type="journal article" date="2007" name="Proc. Natl. Acad. Sci. U.S.A.">
        <title>The tiny eukaryote Ostreococcus provides genomic insights into the paradox of plankton speciation.</title>
        <authorList>
            <person name="Palenik B."/>
            <person name="Grimwood J."/>
            <person name="Aerts A."/>
            <person name="Rouze P."/>
            <person name="Salamov A."/>
            <person name="Putnam N."/>
            <person name="Dupont C."/>
            <person name="Jorgensen R."/>
            <person name="Derelle E."/>
            <person name="Rombauts S."/>
            <person name="Zhou K."/>
            <person name="Otillar R."/>
            <person name="Merchant S.S."/>
            <person name="Podell S."/>
            <person name="Gaasterland T."/>
            <person name="Napoli C."/>
            <person name="Gendler K."/>
            <person name="Manuell A."/>
            <person name="Tai V."/>
            <person name="Vallon O."/>
            <person name="Piganeau G."/>
            <person name="Jancek S."/>
            <person name="Heijde M."/>
            <person name="Jabbari K."/>
            <person name="Bowler C."/>
            <person name="Lohr M."/>
            <person name="Robbens S."/>
            <person name="Werner G."/>
            <person name="Dubchak I."/>
            <person name="Pazour G.J."/>
            <person name="Ren Q."/>
            <person name="Paulsen I."/>
            <person name="Delwiche C."/>
            <person name="Schmutz J."/>
            <person name="Rokhsar D."/>
            <person name="Van de Peer Y."/>
            <person name="Moreau H."/>
            <person name="Grigoriev I.V."/>
        </authorList>
    </citation>
    <scope>NUCLEOTIDE SEQUENCE [LARGE SCALE GENOMIC DNA]</scope>
    <source>
        <strain evidence="1 2">CCE9901</strain>
    </source>
</reference>
<dbReference type="EMBL" id="CP000595">
    <property type="protein sequence ID" value="ABO99940.1"/>
    <property type="molecule type" value="Genomic_DNA"/>
</dbReference>
<sequence>MGESGFLLAAAGEPGRCVVWSWSVNDANDDEFLLKEHVTCDEMPAMNYRGVVPKPGTPTSLQWLDVDRNPKIVAVVDEGLTYVWNVLEKARDRSSYAIDHGIRSLIPVHCEGVPSRGPAEDEPLAAVALARRKRAPLLDLESKDSSDDSLSSERGESCAIGAALIRVHGLSIGESLFASESSTAVSLACAGEDACFGARDGAFVAWNIATGECALKVLLAVPASGELTDDQDLAVRSVACAERHVAACCGDGVFVFAKSAPRAS</sequence>
<gene>
    <name evidence="1" type="ORF">OSTLU_27897</name>
</gene>
<accession>A4S8M1</accession>
<proteinExistence type="predicted"/>
<evidence type="ECO:0008006" key="3">
    <source>
        <dbReference type="Google" id="ProtNLM"/>
    </source>
</evidence>
<evidence type="ECO:0000313" key="1">
    <source>
        <dbReference type="EMBL" id="ABO99940.1"/>
    </source>
</evidence>